<dbReference type="Proteomes" id="UP000008068">
    <property type="component" value="Unassembled WGS sequence"/>
</dbReference>
<protein>
    <submittedName>
        <fullName evidence="2">Uncharacterized protein</fullName>
    </submittedName>
</protein>
<gene>
    <name evidence="2" type="ORF">CAEBREN_21846</name>
</gene>
<dbReference type="AlphaFoldDB" id="G0MD52"/>
<sequence>MNNGNAPFFHGDQGLIRPQGYRPDHFEQVRRVNPEPAPIPHPNREHVYFPPILHRQTHQDLLFGWDGQGHQARHQGGLNVGQQPMMAQGFAHEEVVPYEPFPRVGVQPVADVSTRSEEDQELLKNIYRGVIPPPGVTPGPRQGPPSNGVTPSAPAAPRAMAPPGFFPPAPNTPKFMPPPPFNMPGNFWNPGMHPLDRDAQMLARIKKLEADYQRVEAENRELRRQLREAQNGGPSAKKRRQEEPTTSTGNFDGRLAKIKEEPADDEEVEFAEHNRSSAPRAIKKEPLEPRGIQPIPRAVPDADLIVLAEVRPEIRRYKNIAEAIEAAEAEFSTEYFSAKFGRFNLPNVTSYSELFGEFLFKPQQLKSLGQLPQLARKRCTYGKTLFEAVFPGAPGSSEDYVEWKKVSKELEKVQMDQRRAGLIRWKESRSTGKRE</sequence>
<proteinExistence type="predicted"/>
<accession>G0MD52</accession>
<feature type="compositionally biased region" description="Pro residues" evidence="1">
    <location>
        <begin position="164"/>
        <end position="178"/>
    </location>
</feature>
<dbReference type="EMBL" id="GL379790">
    <property type="protein sequence ID" value="EGT49668.1"/>
    <property type="molecule type" value="Genomic_DNA"/>
</dbReference>
<keyword evidence="3" id="KW-1185">Reference proteome</keyword>
<feature type="region of interest" description="Disordered" evidence="1">
    <location>
        <begin position="225"/>
        <end position="295"/>
    </location>
</feature>
<evidence type="ECO:0000256" key="1">
    <source>
        <dbReference type="SAM" id="MobiDB-lite"/>
    </source>
</evidence>
<feature type="compositionally biased region" description="Pro residues" evidence="1">
    <location>
        <begin position="131"/>
        <end position="143"/>
    </location>
</feature>
<name>G0MD52_CAEBE</name>
<evidence type="ECO:0000313" key="3">
    <source>
        <dbReference type="Proteomes" id="UP000008068"/>
    </source>
</evidence>
<feature type="compositionally biased region" description="Low complexity" evidence="1">
    <location>
        <begin position="151"/>
        <end position="163"/>
    </location>
</feature>
<evidence type="ECO:0000313" key="2">
    <source>
        <dbReference type="EMBL" id="EGT49668.1"/>
    </source>
</evidence>
<reference evidence="3" key="1">
    <citation type="submission" date="2011-07" db="EMBL/GenBank/DDBJ databases">
        <authorList>
            <consortium name="Caenorhabditis brenneri Sequencing and Analysis Consortium"/>
            <person name="Wilson R.K."/>
        </authorList>
    </citation>
    <scope>NUCLEOTIDE SEQUENCE [LARGE SCALE GENOMIC DNA]</scope>
    <source>
        <strain evidence="3">PB2801</strain>
    </source>
</reference>
<dbReference type="InParanoid" id="G0MD52"/>
<organism evidence="3">
    <name type="scientific">Caenorhabditis brenneri</name>
    <name type="common">Nematode worm</name>
    <dbReference type="NCBI Taxonomy" id="135651"/>
    <lineage>
        <taxon>Eukaryota</taxon>
        <taxon>Metazoa</taxon>
        <taxon>Ecdysozoa</taxon>
        <taxon>Nematoda</taxon>
        <taxon>Chromadorea</taxon>
        <taxon>Rhabditida</taxon>
        <taxon>Rhabditina</taxon>
        <taxon>Rhabditomorpha</taxon>
        <taxon>Rhabditoidea</taxon>
        <taxon>Rhabditidae</taxon>
        <taxon>Peloderinae</taxon>
        <taxon>Caenorhabditis</taxon>
    </lineage>
</organism>
<feature type="region of interest" description="Disordered" evidence="1">
    <location>
        <begin position="129"/>
        <end position="178"/>
    </location>
</feature>
<dbReference type="HOGENOM" id="CLU_630430_0_0_1"/>